<evidence type="ECO:0000313" key="2">
    <source>
        <dbReference type="EMBL" id="MDT0611463.1"/>
    </source>
</evidence>
<protein>
    <submittedName>
        <fullName evidence="2">Uncharacterized protein</fullName>
    </submittedName>
</protein>
<sequence>MPDWTLPGWERSPPEAGPTFDASTARATPAAFAGGVITLAGFGVTAL</sequence>
<gene>
    <name evidence="2" type="ORF">RM812_14675</name>
</gene>
<evidence type="ECO:0000313" key="3">
    <source>
        <dbReference type="Proteomes" id="UP001180724"/>
    </source>
</evidence>
<comment type="caution">
    <text evidence="2">The sequence shown here is derived from an EMBL/GenBank/DDBJ whole genome shotgun (WGS) entry which is preliminary data.</text>
</comment>
<dbReference type="RefSeq" id="WP_311572967.1">
    <property type="nucleotide sequence ID" value="NZ_JAVRFH010000012.1"/>
</dbReference>
<name>A0ABU3ANB7_9ACTN</name>
<keyword evidence="3" id="KW-1185">Reference proteome</keyword>
<feature type="region of interest" description="Disordered" evidence="1">
    <location>
        <begin position="1"/>
        <end position="23"/>
    </location>
</feature>
<dbReference type="EMBL" id="JAVRFH010000012">
    <property type="protein sequence ID" value="MDT0611463.1"/>
    <property type="molecule type" value="Genomic_DNA"/>
</dbReference>
<dbReference type="Proteomes" id="UP001180724">
    <property type="component" value="Unassembled WGS sequence"/>
</dbReference>
<evidence type="ECO:0000256" key="1">
    <source>
        <dbReference type="SAM" id="MobiDB-lite"/>
    </source>
</evidence>
<accession>A0ABU3ANB7</accession>
<organism evidence="2 3">
    <name type="scientific">Streptomyces lancefieldiae</name>
    <dbReference type="NCBI Taxonomy" id="3075520"/>
    <lineage>
        <taxon>Bacteria</taxon>
        <taxon>Bacillati</taxon>
        <taxon>Actinomycetota</taxon>
        <taxon>Actinomycetes</taxon>
        <taxon>Kitasatosporales</taxon>
        <taxon>Streptomycetaceae</taxon>
        <taxon>Streptomyces</taxon>
    </lineage>
</organism>
<proteinExistence type="predicted"/>
<reference evidence="2" key="1">
    <citation type="submission" date="2024-05" db="EMBL/GenBank/DDBJ databases">
        <title>30 novel species of actinomycetes from the DSMZ collection.</title>
        <authorList>
            <person name="Nouioui I."/>
        </authorList>
    </citation>
    <scope>NUCLEOTIDE SEQUENCE</scope>
    <source>
        <strain evidence="2">DSM 40712</strain>
    </source>
</reference>